<evidence type="ECO:0000259" key="4">
    <source>
        <dbReference type="Pfam" id="PF00294"/>
    </source>
</evidence>
<evidence type="ECO:0000256" key="1">
    <source>
        <dbReference type="ARBA" id="ARBA00010688"/>
    </source>
</evidence>
<comment type="similarity">
    <text evidence="1">Belongs to the carbohydrate kinase PfkB family.</text>
</comment>
<evidence type="ECO:0000256" key="2">
    <source>
        <dbReference type="ARBA" id="ARBA00022679"/>
    </source>
</evidence>
<protein>
    <submittedName>
        <fullName evidence="5">Nucleoside kinase</fullName>
        <ecNumber evidence="5">2.7.1.213</ecNumber>
    </submittedName>
</protein>
<feature type="domain" description="Carbohydrate kinase PfkB" evidence="4">
    <location>
        <begin position="197"/>
        <end position="282"/>
    </location>
</feature>
<organism evidence="5">
    <name type="scientific">Candidatus Methanophagaceae archaeon ANME-1 ERB6</name>
    <dbReference type="NCBI Taxonomy" id="2759912"/>
    <lineage>
        <taxon>Archaea</taxon>
        <taxon>Methanobacteriati</taxon>
        <taxon>Methanobacteriota</taxon>
        <taxon>Stenosarchaea group</taxon>
        <taxon>Methanomicrobia</taxon>
        <taxon>Candidatus Methanophagales</taxon>
        <taxon>Candidatus Methanophagaceae</taxon>
    </lineage>
</organism>
<gene>
    <name evidence="5" type="ORF">FLCOADKM_00021</name>
</gene>
<evidence type="ECO:0000313" key="5">
    <source>
        <dbReference type="EMBL" id="QNO53531.1"/>
    </source>
</evidence>
<name>A0A7G9YZU7_9EURY</name>
<dbReference type="InterPro" id="IPR029056">
    <property type="entry name" value="Ribokinase-like"/>
</dbReference>
<proteinExistence type="inferred from homology"/>
<dbReference type="AlphaFoldDB" id="A0A7G9YZU7"/>
<accession>A0A7G9YZU7</accession>
<dbReference type="Gene3D" id="3.40.1190.20">
    <property type="match status" value="1"/>
</dbReference>
<keyword evidence="2 5" id="KW-0808">Transferase</keyword>
<dbReference type="Pfam" id="PF00294">
    <property type="entry name" value="PfkB"/>
    <property type="match status" value="1"/>
</dbReference>
<sequence length="293" mass="33105">METVGEEEEGLLQDKGKTPHFLSLGFITHDLYERRKIIGGASAYSAILARNFGFASAIATSIGKDFEELDSLKGIQLAYQTDESTTTFINKPFREREENISEKRVQYVTSVADRIKEKTIPDEWFDAEIVFVCPVLNELEEKIIRRFKGSVIGVAPQGWMRSVGEGGRIEKKKWEKANEVLPEVDFVIVSEEDVFEEDVPKYVELSNIFVLTRGRKGAELYWDTGKRHEHIPVFEREEVDATGAGDVFGAAFLLRYYETKDVHRAAIFASCAASFVVEKEGVEGVPYRGEAFP</sequence>
<dbReference type="PANTHER" id="PTHR43085:SF57">
    <property type="entry name" value="CARBOHYDRATE KINASE PFKB DOMAIN-CONTAINING PROTEIN"/>
    <property type="match status" value="1"/>
</dbReference>
<keyword evidence="3 5" id="KW-0418">Kinase</keyword>
<evidence type="ECO:0000256" key="3">
    <source>
        <dbReference type="ARBA" id="ARBA00022777"/>
    </source>
</evidence>
<dbReference type="EMBL" id="MT631544">
    <property type="protein sequence ID" value="QNO53531.1"/>
    <property type="molecule type" value="Genomic_DNA"/>
</dbReference>
<dbReference type="InterPro" id="IPR050306">
    <property type="entry name" value="PfkB_Carbo_kinase"/>
</dbReference>
<dbReference type="InterPro" id="IPR011611">
    <property type="entry name" value="PfkB_dom"/>
</dbReference>
<dbReference type="EC" id="2.7.1.213" evidence="5"/>
<dbReference type="PANTHER" id="PTHR43085">
    <property type="entry name" value="HEXOKINASE FAMILY MEMBER"/>
    <property type="match status" value="1"/>
</dbReference>
<dbReference type="SUPFAM" id="SSF53613">
    <property type="entry name" value="Ribokinase-like"/>
    <property type="match status" value="1"/>
</dbReference>
<dbReference type="GO" id="GO:0043771">
    <property type="term" value="F:cytidine kinase activity"/>
    <property type="evidence" value="ECO:0007669"/>
    <property type="project" value="UniProtKB-EC"/>
</dbReference>
<reference evidence="5" key="1">
    <citation type="submission" date="2020-06" db="EMBL/GenBank/DDBJ databases">
        <title>Unique genomic features of the anaerobic methanotrophic archaea.</title>
        <authorList>
            <person name="Chadwick G.L."/>
            <person name="Skennerton C.T."/>
            <person name="Laso-Perez R."/>
            <person name="Leu A.O."/>
            <person name="Speth D.R."/>
            <person name="Yu H."/>
            <person name="Morgan-Lang C."/>
            <person name="Hatzenpichler R."/>
            <person name="Goudeau D."/>
            <person name="Malmstrom R."/>
            <person name="Brazelton W.J."/>
            <person name="Woyke T."/>
            <person name="Hallam S.J."/>
            <person name="Tyson G.W."/>
            <person name="Wegener G."/>
            <person name="Boetius A."/>
            <person name="Orphan V."/>
        </authorList>
    </citation>
    <scope>NUCLEOTIDE SEQUENCE</scope>
</reference>